<evidence type="ECO:0000313" key="3">
    <source>
        <dbReference type="EMBL" id="GAI63601.1"/>
    </source>
</evidence>
<proteinExistence type="predicted"/>
<protein>
    <recommendedName>
        <fullName evidence="2">Tyr recombinase domain-containing protein</fullName>
    </recommendedName>
</protein>
<sequence length="64" mass="7302">AGIDKNISPHTLRHTYATEYYKQTKDIETLRRILGHSDISTTTIYITLANIDVENGMKSFKGFL</sequence>
<comment type="caution">
    <text evidence="3">The sequence shown here is derived from an EMBL/GenBank/DDBJ whole genome shotgun (WGS) entry which is preliminary data.</text>
</comment>
<feature type="domain" description="Tyr recombinase" evidence="2">
    <location>
        <begin position="1"/>
        <end position="58"/>
    </location>
</feature>
<dbReference type="GO" id="GO:0015074">
    <property type="term" value="P:DNA integration"/>
    <property type="evidence" value="ECO:0007669"/>
    <property type="project" value="InterPro"/>
</dbReference>
<dbReference type="GO" id="GO:0006310">
    <property type="term" value="P:DNA recombination"/>
    <property type="evidence" value="ECO:0007669"/>
    <property type="project" value="UniProtKB-KW"/>
</dbReference>
<dbReference type="EMBL" id="BARV01043484">
    <property type="protein sequence ID" value="GAI63601.1"/>
    <property type="molecule type" value="Genomic_DNA"/>
</dbReference>
<keyword evidence="1" id="KW-0233">DNA recombination</keyword>
<organism evidence="3">
    <name type="scientific">marine sediment metagenome</name>
    <dbReference type="NCBI Taxonomy" id="412755"/>
    <lineage>
        <taxon>unclassified sequences</taxon>
        <taxon>metagenomes</taxon>
        <taxon>ecological metagenomes</taxon>
    </lineage>
</organism>
<dbReference type="PROSITE" id="PS51898">
    <property type="entry name" value="TYR_RECOMBINASE"/>
    <property type="match status" value="1"/>
</dbReference>
<gene>
    <name evidence="3" type="ORF">S06H3_64887</name>
</gene>
<dbReference type="Gene3D" id="1.10.443.10">
    <property type="entry name" value="Intergrase catalytic core"/>
    <property type="match status" value="1"/>
</dbReference>
<dbReference type="SUPFAM" id="SSF56349">
    <property type="entry name" value="DNA breaking-rejoining enzymes"/>
    <property type="match status" value="1"/>
</dbReference>
<reference evidence="3" key="1">
    <citation type="journal article" date="2014" name="Front. Microbiol.">
        <title>High frequency of phylogenetically diverse reductive dehalogenase-homologous genes in deep subseafloor sedimentary metagenomes.</title>
        <authorList>
            <person name="Kawai M."/>
            <person name="Futagami T."/>
            <person name="Toyoda A."/>
            <person name="Takaki Y."/>
            <person name="Nishi S."/>
            <person name="Hori S."/>
            <person name="Arai W."/>
            <person name="Tsubouchi T."/>
            <person name="Morono Y."/>
            <person name="Uchiyama I."/>
            <person name="Ito T."/>
            <person name="Fujiyama A."/>
            <person name="Inagaki F."/>
            <person name="Takami H."/>
        </authorList>
    </citation>
    <scope>NUCLEOTIDE SEQUENCE</scope>
    <source>
        <strain evidence="3">Expedition CK06-06</strain>
    </source>
</reference>
<evidence type="ECO:0000256" key="1">
    <source>
        <dbReference type="ARBA" id="ARBA00023172"/>
    </source>
</evidence>
<feature type="non-terminal residue" evidence="3">
    <location>
        <position position="1"/>
    </location>
</feature>
<dbReference type="AlphaFoldDB" id="X1R9B1"/>
<evidence type="ECO:0000259" key="2">
    <source>
        <dbReference type="PROSITE" id="PS51898"/>
    </source>
</evidence>
<dbReference type="InterPro" id="IPR002104">
    <property type="entry name" value="Integrase_catalytic"/>
</dbReference>
<dbReference type="GO" id="GO:0003677">
    <property type="term" value="F:DNA binding"/>
    <property type="evidence" value="ECO:0007669"/>
    <property type="project" value="InterPro"/>
</dbReference>
<dbReference type="InterPro" id="IPR013762">
    <property type="entry name" value="Integrase-like_cat_sf"/>
</dbReference>
<dbReference type="Pfam" id="PF00589">
    <property type="entry name" value="Phage_integrase"/>
    <property type="match status" value="1"/>
</dbReference>
<dbReference type="InterPro" id="IPR011010">
    <property type="entry name" value="DNA_brk_join_enz"/>
</dbReference>
<accession>X1R9B1</accession>
<name>X1R9B1_9ZZZZ</name>